<protein>
    <recommendedName>
        <fullName evidence="2">Hvp 101 VSH-1 tail protein</fullName>
    </recommendedName>
</protein>
<dbReference type="Gene3D" id="2.10.10.90">
    <property type="match status" value="1"/>
</dbReference>
<evidence type="ECO:0000313" key="1">
    <source>
        <dbReference type="EMBL" id="DBA12320.1"/>
    </source>
</evidence>
<organism evidence="1">
    <name type="scientific">Brachyspigtaviriform stantoni</name>
    <dbReference type="NCBI Taxonomy" id="3041230"/>
    <lineage>
        <taxon>Viruses</taxon>
        <taxon>Viruses incertae sedis</taxon>
        <taxon>Brachygtaviriformidae</taxon>
        <taxon>Brachyspigtaviriform</taxon>
    </lineage>
</organism>
<proteinExistence type="predicted"/>
<dbReference type="EMBL" id="BK063389">
    <property type="protein sequence ID" value="DBA12320.1"/>
    <property type="molecule type" value="Genomic_DNA"/>
</dbReference>
<reference evidence="1" key="2">
    <citation type="journal article" date="2023" name="Arch. Virol.">
        <title>Changes to virus taxonomy and the ICTV Statutes ratified by the International Committee on Taxonomy of Viruses (2023).</title>
        <authorList>
            <person name="Zerbini F.M."/>
            <person name="Siddell S.G."/>
            <person name="Lefkowitz E.J."/>
            <person name="Mushegian A.R."/>
            <person name="Adriaenssens E.M."/>
            <person name="Alfenas-Zerbini P."/>
            <person name="Dempsey D.M."/>
            <person name="Dutilh B.E."/>
            <person name="Garcia M.L."/>
            <person name="Hendrickson R.C."/>
            <person name="Junglen S."/>
            <person name="Krupovic M."/>
            <person name="Kuhn J.H."/>
            <person name="Lambert A.J."/>
            <person name="Lobocka M."/>
            <person name="Oksanen H.M."/>
            <person name="Robertson D.L."/>
            <person name="Rubino L."/>
            <person name="Sabanadzovic S."/>
            <person name="Simmonds P."/>
            <person name="Smith D.B."/>
            <person name="Suzuki N."/>
            <person name="Van Doorslaer K."/>
            <person name="Vandamme A.M."/>
            <person name="Varsani A."/>
        </authorList>
    </citation>
    <scope>NUCLEOTIDE SEQUENCE</scope>
    <source>
        <strain evidence="1">BHWA1_01851</strain>
    </source>
</reference>
<name>A0AA48SJL3_9VIRU</name>
<accession>A0AA48SJL3</accession>
<reference evidence="1" key="1">
    <citation type="journal article" date="2022" name="Virus Evol.">
        <title>Formal recognition and classification of gene transfer agents as viriforms.</title>
        <authorList>
            <person name="Kogay R."/>
            <person name="Koppenhofer S."/>
            <person name="Beatty J.T."/>
            <person name="Kuhn J.H."/>
            <person name="Lang A.S."/>
            <person name="Zhaxybayeva O."/>
        </authorList>
    </citation>
    <scope>NUCLEOTIDE SEQUENCE</scope>
    <source>
        <strain evidence="1">BHWA1_01851</strain>
    </source>
</reference>
<reference evidence="1" key="3">
    <citation type="submission" date="2023-03" db="EMBL/GenBank/DDBJ databases">
        <authorList>
            <person name="Zhaxybayeva O."/>
            <person name="Kogay R."/>
            <person name="Koppenhofer S."/>
            <person name="Beatty J.T."/>
            <person name="Kuhn J.H."/>
            <person name="Lang A.S."/>
        </authorList>
    </citation>
    <scope>NUCLEOTIDE SEQUENCE</scope>
    <source>
        <strain evidence="1">BHWA1_01851</strain>
    </source>
</reference>
<sequence>MILNENNIQAPFQYKISENTFELLKRNGELELNTDNVQVKVFEGQRLFCADIGYTVDGPLEEMEFLIDDIKVYPVLLEELEDLKNAEVKDNEIYLIEEDINFKSIIFFPLSDFNKNFKFNITTYSSTFSSFMFDEIAKKFNSFDINIPVKNYYEDVDYKVNDIIKYNGYLYRVFKDFTSDDTDYYLINNCNLITPFKKLELNTEYKINDLIEYNNNFFTVQSDFTYEEATNLNDVLKPIHEIIEWNDNIKKVYKNQIILKDDFCYLVLSASENYTFDELLKFKKIDYLNKASNTFYDDTNSSFGNNTNTVQKAIEKLKYDKQGSLRSGNNIDLNGNTISVIGGTNKEYVINNNYNIYDLIIYDSKLYKVNENFVAADWTKDRNKLTLISSGGSSIAAEASQVEYDNSRTNLQYISGYDFPKFKAQIPNTINLVLTDINKTKEYAAIIKKHEDGSYILNCQLDNIDIEDSLLLLIKSLDNDMNIYRIYSELSQFFEFSTSLNFEHPYNLTSDEINISGLDKEDYIFGISVIENFVGLIIGSKSLIPKSNYNLTLNIKNKVLRNQDNNLFVMEYGTDEYAKPKVLTLEENNGDIKLSGSMIVNVLKNNLGAVGYLFYSPIIENYFNLSSSKTTKGITSSTGKAVKFIIEKTNEESELYYMLVISYEDDSYIHQGEVFTLNITPDENFKAEPIYSAVNNVQHLGEALAKRLDKLDLIADGEEHPTGTYYYNADGVRKPIYYRVITDMWKKYQLSGSEDRHTWIFNNNNEWQIDFLVNDIFMATDSINIFIPIYNKCDYLNKFMHDIYIWFNRTTKNIIYNLTMFNSTDKRYRLEELTIKYTKTTDSYEY</sequence>
<evidence type="ECO:0008006" key="2">
    <source>
        <dbReference type="Google" id="ProtNLM"/>
    </source>
</evidence>